<dbReference type="Proteomes" id="UP000824208">
    <property type="component" value="Unassembled WGS sequence"/>
</dbReference>
<reference evidence="1" key="2">
    <citation type="submission" date="2021-04" db="EMBL/GenBank/DDBJ databases">
        <authorList>
            <person name="Gilroy R."/>
        </authorList>
    </citation>
    <scope>NUCLEOTIDE SEQUENCE</scope>
    <source>
        <strain evidence="1">CHK189-11263</strain>
    </source>
</reference>
<keyword evidence="1" id="KW-0418">Kinase</keyword>
<dbReference type="InterPro" id="IPR027417">
    <property type="entry name" value="P-loop_NTPase"/>
</dbReference>
<accession>A0A9D2MBD4</accession>
<dbReference type="GO" id="GO:0000166">
    <property type="term" value="F:nucleotide binding"/>
    <property type="evidence" value="ECO:0007669"/>
    <property type="project" value="InterPro"/>
</dbReference>
<sequence>MMLFVGGFGQGQAAYAADCTGKTPRPCATPEEALSAPAIDGFHQLCRRILEDGGEVTAFVEQLLVQNPGAVVVSDEIGLGVVPLDPFERRWREETGRALCRLAAASERVERVCCGLGVRLK</sequence>
<organism evidence="1 2">
    <name type="scientific">Candidatus Flavonifractor intestinipullorum</name>
    <dbReference type="NCBI Taxonomy" id="2838587"/>
    <lineage>
        <taxon>Bacteria</taxon>
        <taxon>Bacillati</taxon>
        <taxon>Bacillota</taxon>
        <taxon>Clostridia</taxon>
        <taxon>Eubacteriales</taxon>
        <taxon>Oscillospiraceae</taxon>
        <taxon>Flavonifractor</taxon>
    </lineage>
</organism>
<dbReference type="AlphaFoldDB" id="A0A9D2MBD4"/>
<reference evidence="1" key="1">
    <citation type="journal article" date="2021" name="PeerJ">
        <title>Extensive microbial diversity within the chicken gut microbiome revealed by metagenomics and culture.</title>
        <authorList>
            <person name="Gilroy R."/>
            <person name="Ravi A."/>
            <person name="Getino M."/>
            <person name="Pursley I."/>
            <person name="Horton D.L."/>
            <person name="Alikhan N.F."/>
            <person name="Baker D."/>
            <person name="Gharbi K."/>
            <person name="Hall N."/>
            <person name="Watson M."/>
            <person name="Adriaenssens E.M."/>
            <person name="Foster-Nyarko E."/>
            <person name="Jarju S."/>
            <person name="Secka A."/>
            <person name="Antonio M."/>
            <person name="Oren A."/>
            <person name="Chaudhuri R.R."/>
            <person name="La Ragione R."/>
            <person name="Hildebrand F."/>
            <person name="Pallen M.J."/>
        </authorList>
    </citation>
    <scope>NUCLEOTIDE SEQUENCE</scope>
    <source>
        <strain evidence="1">CHK189-11263</strain>
    </source>
</reference>
<gene>
    <name evidence="1" type="ORF">H9714_03130</name>
</gene>
<comment type="caution">
    <text evidence="1">The sequence shown here is derived from an EMBL/GenBank/DDBJ whole genome shotgun (WGS) entry which is preliminary data.</text>
</comment>
<evidence type="ECO:0000313" key="1">
    <source>
        <dbReference type="EMBL" id="HJB56523.1"/>
    </source>
</evidence>
<dbReference type="SUPFAM" id="SSF52540">
    <property type="entry name" value="P-loop containing nucleoside triphosphate hydrolases"/>
    <property type="match status" value="1"/>
</dbReference>
<dbReference type="EMBL" id="DWYC01000035">
    <property type="protein sequence ID" value="HJB56523.1"/>
    <property type="molecule type" value="Genomic_DNA"/>
</dbReference>
<dbReference type="GO" id="GO:0016779">
    <property type="term" value="F:nucleotidyltransferase activity"/>
    <property type="evidence" value="ECO:0007669"/>
    <property type="project" value="UniProtKB-KW"/>
</dbReference>
<dbReference type="Pfam" id="PF02283">
    <property type="entry name" value="CobU"/>
    <property type="match status" value="1"/>
</dbReference>
<protein>
    <submittedName>
        <fullName evidence="1">Bifunctional adenosylcobinamide kinase/adenosylcobinamide-phosphate guanylyltransferase</fullName>
    </submittedName>
</protein>
<keyword evidence="1" id="KW-0808">Transferase</keyword>
<dbReference type="GO" id="GO:0043752">
    <property type="term" value="F:adenosylcobinamide kinase activity"/>
    <property type="evidence" value="ECO:0007669"/>
    <property type="project" value="InterPro"/>
</dbReference>
<proteinExistence type="predicted"/>
<dbReference type="InterPro" id="IPR003203">
    <property type="entry name" value="CobU/CobP"/>
</dbReference>
<evidence type="ECO:0000313" key="2">
    <source>
        <dbReference type="Proteomes" id="UP000824208"/>
    </source>
</evidence>
<dbReference type="Gene3D" id="3.40.50.300">
    <property type="entry name" value="P-loop containing nucleotide triphosphate hydrolases"/>
    <property type="match status" value="1"/>
</dbReference>
<name>A0A9D2MBD4_9FIRM</name>
<dbReference type="GO" id="GO:0009236">
    <property type="term" value="P:cobalamin biosynthetic process"/>
    <property type="evidence" value="ECO:0007669"/>
    <property type="project" value="InterPro"/>
</dbReference>
<keyword evidence="1" id="KW-0548">Nucleotidyltransferase</keyword>